<dbReference type="EMBL" id="JACORT010000010">
    <property type="protein sequence ID" value="MBC5785308.1"/>
    <property type="molecule type" value="Genomic_DNA"/>
</dbReference>
<evidence type="ECO:0000313" key="2">
    <source>
        <dbReference type="EMBL" id="MBC5785308.1"/>
    </source>
</evidence>
<dbReference type="AlphaFoldDB" id="A0A923SDG8"/>
<dbReference type="SUPFAM" id="SSF54593">
    <property type="entry name" value="Glyoxalase/Bleomycin resistance protein/Dihydroxybiphenyl dioxygenase"/>
    <property type="match status" value="1"/>
</dbReference>
<dbReference type="Proteomes" id="UP000608513">
    <property type="component" value="Unassembled WGS sequence"/>
</dbReference>
<sequence>MLSQARITTMLPVKDMQRARAFYEGKLGFRPDGGAHVDGRYEYECDGARIALIPREGGTKAEHTALSFEVRDIAGRIGELQRAGVVFEDYDLPGLKTVNHVCVLGSEKAAWFRDPEGNYLCLHEEADEG</sequence>
<dbReference type="InterPro" id="IPR029068">
    <property type="entry name" value="Glyas_Bleomycin-R_OHBP_Dase"/>
</dbReference>
<accession>A0A923SDG8</accession>
<reference evidence="2" key="1">
    <citation type="submission" date="2020-08" db="EMBL/GenBank/DDBJ databases">
        <title>Ramlibacter sp. USB13 16S ribosomal RNA gene genome sequencing and assembly.</title>
        <authorList>
            <person name="Kang M."/>
        </authorList>
    </citation>
    <scope>NUCLEOTIDE SEQUENCE</scope>
    <source>
        <strain evidence="2">USB13</strain>
    </source>
</reference>
<feature type="domain" description="VOC" evidence="1">
    <location>
        <begin position="3"/>
        <end position="125"/>
    </location>
</feature>
<protein>
    <submittedName>
        <fullName evidence="2">VOC family protein</fullName>
    </submittedName>
</protein>
<dbReference type="RefSeq" id="WP_187078062.1">
    <property type="nucleotide sequence ID" value="NZ_JACORT010000010.1"/>
</dbReference>
<dbReference type="Gene3D" id="3.10.180.10">
    <property type="entry name" value="2,3-Dihydroxybiphenyl 1,2-Dioxygenase, domain 1"/>
    <property type="match status" value="1"/>
</dbReference>
<organism evidence="2 3">
    <name type="scientific">Ramlibacter cellulosilyticus</name>
    <dbReference type="NCBI Taxonomy" id="2764187"/>
    <lineage>
        <taxon>Bacteria</taxon>
        <taxon>Pseudomonadati</taxon>
        <taxon>Pseudomonadota</taxon>
        <taxon>Betaproteobacteria</taxon>
        <taxon>Burkholderiales</taxon>
        <taxon>Comamonadaceae</taxon>
        <taxon>Ramlibacter</taxon>
    </lineage>
</organism>
<keyword evidence="3" id="KW-1185">Reference proteome</keyword>
<dbReference type="InterPro" id="IPR004360">
    <property type="entry name" value="Glyas_Fos-R_dOase_dom"/>
</dbReference>
<name>A0A923SDG8_9BURK</name>
<proteinExistence type="predicted"/>
<evidence type="ECO:0000313" key="3">
    <source>
        <dbReference type="Proteomes" id="UP000608513"/>
    </source>
</evidence>
<dbReference type="InterPro" id="IPR037523">
    <property type="entry name" value="VOC_core"/>
</dbReference>
<dbReference type="Pfam" id="PF00903">
    <property type="entry name" value="Glyoxalase"/>
    <property type="match status" value="1"/>
</dbReference>
<evidence type="ECO:0000259" key="1">
    <source>
        <dbReference type="PROSITE" id="PS51819"/>
    </source>
</evidence>
<comment type="caution">
    <text evidence="2">The sequence shown here is derived from an EMBL/GenBank/DDBJ whole genome shotgun (WGS) entry which is preliminary data.</text>
</comment>
<gene>
    <name evidence="2" type="ORF">H8N03_20340</name>
</gene>
<dbReference type="PROSITE" id="PS51819">
    <property type="entry name" value="VOC"/>
    <property type="match status" value="1"/>
</dbReference>